<evidence type="ECO:0000256" key="3">
    <source>
        <dbReference type="ARBA" id="ARBA00023134"/>
    </source>
</evidence>
<dbReference type="GO" id="GO:0071346">
    <property type="term" value="P:cellular response to type II interferon"/>
    <property type="evidence" value="ECO:0007669"/>
    <property type="project" value="UniProtKB-ARBA"/>
</dbReference>
<protein>
    <recommendedName>
        <fullName evidence="5">GB1/RHD3-type G domain-containing protein</fullName>
    </recommendedName>
</protein>
<reference evidence="6 7" key="1">
    <citation type="submission" date="2018-10" db="EMBL/GenBank/DDBJ databases">
        <title>Improved assembly of the deer mouse Peromyscus maniculatus genome.</title>
        <authorList>
            <person name="Lassance J.-M."/>
            <person name="Hoekstra H.E."/>
        </authorList>
    </citation>
    <scope>NUCLEOTIDE SEQUENCE [LARGE SCALE GENOMIC DNA]</scope>
</reference>
<dbReference type="Gene3D" id="1.20.1000.10">
    <property type="entry name" value="Guanylate-binding protein, C-terminal domain"/>
    <property type="match status" value="1"/>
</dbReference>
<dbReference type="InterPro" id="IPR027417">
    <property type="entry name" value="P-loop_NTPase"/>
</dbReference>
<dbReference type="InterPro" id="IPR003191">
    <property type="entry name" value="Guanylate-bd/ATL_C"/>
</dbReference>
<keyword evidence="3" id="KW-0342">GTP-binding</keyword>
<proteinExistence type="inferred from homology"/>
<accession>A0A8C8UJ17</accession>
<evidence type="ECO:0000313" key="6">
    <source>
        <dbReference type="Ensembl" id="ENSPEMP00000032360.1"/>
    </source>
</evidence>
<organism evidence="6 7">
    <name type="scientific">Peromyscus maniculatus bairdii</name>
    <name type="common">Prairie deer mouse</name>
    <dbReference type="NCBI Taxonomy" id="230844"/>
    <lineage>
        <taxon>Eukaryota</taxon>
        <taxon>Metazoa</taxon>
        <taxon>Chordata</taxon>
        <taxon>Craniata</taxon>
        <taxon>Vertebrata</taxon>
        <taxon>Euteleostomi</taxon>
        <taxon>Mammalia</taxon>
        <taxon>Eutheria</taxon>
        <taxon>Euarchontoglires</taxon>
        <taxon>Glires</taxon>
        <taxon>Rodentia</taxon>
        <taxon>Myomorpha</taxon>
        <taxon>Muroidea</taxon>
        <taxon>Cricetidae</taxon>
        <taxon>Neotominae</taxon>
        <taxon>Peromyscus</taxon>
    </lineage>
</organism>
<reference evidence="6" key="3">
    <citation type="submission" date="2025-09" db="UniProtKB">
        <authorList>
            <consortium name="Ensembl"/>
        </authorList>
    </citation>
    <scope>IDENTIFICATION</scope>
</reference>
<dbReference type="SUPFAM" id="SSF52540">
    <property type="entry name" value="P-loop containing nucleoside triphosphate hydrolases"/>
    <property type="match status" value="1"/>
</dbReference>
<dbReference type="Proteomes" id="UP000694547">
    <property type="component" value="Chromosome 10"/>
</dbReference>
<dbReference type="GO" id="GO:0003924">
    <property type="term" value="F:GTPase activity"/>
    <property type="evidence" value="ECO:0007669"/>
    <property type="project" value="InterPro"/>
</dbReference>
<evidence type="ECO:0000259" key="5">
    <source>
        <dbReference type="PROSITE" id="PS51715"/>
    </source>
</evidence>
<dbReference type="InterPro" id="IPR030386">
    <property type="entry name" value="G_GB1_RHD3_dom"/>
</dbReference>
<dbReference type="SUPFAM" id="SSF48340">
    <property type="entry name" value="Interferon-induced guanylate-binding protein 1 (GBP1), C-terminal domain"/>
    <property type="match status" value="1"/>
</dbReference>
<dbReference type="Gene3D" id="3.40.50.300">
    <property type="entry name" value="P-loop containing nucleotide triphosphate hydrolases"/>
    <property type="match status" value="1"/>
</dbReference>
<keyword evidence="7" id="KW-1185">Reference proteome</keyword>
<dbReference type="Ensembl" id="ENSPEMT00000037875.1">
    <property type="protein sequence ID" value="ENSPEMP00000032360.1"/>
    <property type="gene ID" value="ENSPEMG00000031325.1"/>
</dbReference>
<sequence length="217" mass="24782">MLELKLKGEVITEDQYLENALKLIPGNHPRVQASNLPRECIRHFFPKWKCFVFDRPTNDKELLQKIETISEDQLEPKFQEQTRAFVSYIFTYAKIKTLREGIEVTGNRLGTLVTTYVDAISSGAVPCLDDAVTTLAQREKSAAVQKAADHYSEQMAQRLRLPTDTLQELLGVHTACEEEAKFKEFKDDAKKQLNEVKEEEPKKYSVVILCSPIYCAP</sequence>
<keyword evidence="1" id="KW-0547">Nucleotide-binding</keyword>
<evidence type="ECO:0000256" key="2">
    <source>
        <dbReference type="ARBA" id="ARBA00022801"/>
    </source>
</evidence>
<evidence type="ECO:0000256" key="1">
    <source>
        <dbReference type="ARBA" id="ARBA00022741"/>
    </source>
</evidence>
<dbReference type="Pfam" id="PF02263">
    <property type="entry name" value="GBP"/>
    <property type="match status" value="1"/>
</dbReference>
<dbReference type="GO" id="GO:0005525">
    <property type="term" value="F:GTP binding"/>
    <property type="evidence" value="ECO:0007669"/>
    <property type="project" value="UniProtKB-KW"/>
</dbReference>
<dbReference type="Pfam" id="PF02841">
    <property type="entry name" value="GBP_C"/>
    <property type="match status" value="1"/>
</dbReference>
<keyword evidence="2" id="KW-0378">Hydrolase</keyword>
<dbReference type="GeneTree" id="ENSGT00940000163522"/>
<dbReference type="PROSITE" id="PS51715">
    <property type="entry name" value="G_GB1_RHD3"/>
    <property type="match status" value="1"/>
</dbReference>
<evidence type="ECO:0000256" key="4">
    <source>
        <dbReference type="PROSITE-ProRule" id="PRU01052"/>
    </source>
</evidence>
<name>A0A8C8UJ17_PERMB</name>
<dbReference type="InterPro" id="IPR036543">
    <property type="entry name" value="Guanylate-bd_C_sf"/>
</dbReference>
<dbReference type="AlphaFoldDB" id="A0A8C8UJ17"/>
<dbReference type="PANTHER" id="PTHR10751">
    <property type="entry name" value="GUANYLATE BINDING PROTEIN"/>
    <property type="match status" value="1"/>
</dbReference>
<dbReference type="InterPro" id="IPR015894">
    <property type="entry name" value="Guanylate-bd_N"/>
</dbReference>
<evidence type="ECO:0000313" key="7">
    <source>
        <dbReference type="Proteomes" id="UP000694547"/>
    </source>
</evidence>
<reference evidence="6" key="2">
    <citation type="submission" date="2025-08" db="UniProtKB">
        <authorList>
            <consortium name="Ensembl"/>
        </authorList>
    </citation>
    <scope>IDENTIFICATION</scope>
</reference>
<feature type="domain" description="GB1/RHD3-type G" evidence="5">
    <location>
        <begin position="1"/>
        <end position="94"/>
    </location>
</feature>
<comment type="similarity">
    <text evidence="4">Belongs to the TRAFAC class dynamin-like GTPase superfamily. GB1/RHD3 GTPase family.</text>
</comment>